<proteinExistence type="predicted"/>
<evidence type="ECO:0000313" key="2">
    <source>
        <dbReference type="Proteomes" id="UP000008634"/>
    </source>
</evidence>
<reference evidence="1 2" key="1">
    <citation type="journal article" date="2010" name="Stand. Genomic Sci.">
        <title>Complete genome sequence of Cellulophaga algicola type strain (IC166).</title>
        <authorList>
            <person name="Abt B."/>
            <person name="Lu M."/>
            <person name="Misra M."/>
            <person name="Han C."/>
            <person name="Nolan M."/>
            <person name="Lucas S."/>
            <person name="Hammon N."/>
            <person name="Deshpande S."/>
            <person name="Cheng J.F."/>
            <person name="Tapia R."/>
            <person name="Goodwin L."/>
            <person name="Pitluck S."/>
            <person name="Liolios K."/>
            <person name="Pagani I."/>
            <person name="Ivanova N."/>
            <person name="Mavromatis K."/>
            <person name="Ovchinikova G."/>
            <person name="Pati A."/>
            <person name="Chen A."/>
            <person name="Palaniappan K."/>
            <person name="Land M."/>
            <person name="Hauser L."/>
            <person name="Chang Y.J."/>
            <person name="Jeffries C.D."/>
            <person name="Detter J.C."/>
            <person name="Brambilla E."/>
            <person name="Rohde M."/>
            <person name="Tindall B.J."/>
            <person name="Goker M."/>
            <person name="Woyke T."/>
            <person name="Bristow J."/>
            <person name="Eisen J.A."/>
            <person name="Markowitz V."/>
            <person name="Hugenholtz P."/>
            <person name="Kyrpides N.C."/>
            <person name="Klenk H.P."/>
            <person name="Lapidus A."/>
        </authorList>
    </citation>
    <scope>NUCLEOTIDE SEQUENCE [LARGE SCALE GENOMIC DNA]</scope>
    <source>
        <strain evidence="2">DSM 14237 / IC166 / ACAM 630</strain>
    </source>
</reference>
<dbReference type="AlphaFoldDB" id="E6XDW8"/>
<name>E6XDW8_CELAD</name>
<evidence type="ECO:0000313" key="1">
    <source>
        <dbReference type="EMBL" id="ADV51306.1"/>
    </source>
</evidence>
<accession>E6XDW8</accession>
<dbReference type="KEGG" id="cao:Celal_4063"/>
<dbReference type="EMBL" id="CP002453">
    <property type="protein sequence ID" value="ADV51306.1"/>
    <property type="molecule type" value="Genomic_DNA"/>
</dbReference>
<keyword evidence="2" id="KW-1185">Reference proteome</keyword>
<protein>
    <submittedName>
        <fullName evidence="1">Uncharacterized protein</fullName>
    </submittedName>
</protein>
<dbReference type="eggNOG" id="COG1680">
    <property type="taxonomic scope" value="Bacteria"/>
</dbReference>
<gene>
    <name evidence="1" type="ordered locus">Celal_4063</name>
</gene>
<organism evidence="1 2">
    <name type="scientific">Cellulophaga algicola (strain DSM 14237 / IC166 / ACAM 630)</name>
    <dbReference type="NCBI Taxonomy" id="688270"/>
    <lineage>
        <taxon>Bacteria</taxon>
        <taxon>Pseudomonadati</taxon>
        <taxon>Bacteroidota</taxon>
        <taxon>Flavobacteriia</taxon>
        <taxon>Flavobacteriales</taxon>
        <taxon>Flavobacteriaceae</taxon>
        <taxon>Cellulophaga</taxon>
    </lineage>
</organism>
<dbReference type="RefSeq" id="WP_013552754.1">
    <property type="nucleotide sequence ID" value="NC_014934.1"/>
</dbReference>
<dbReference type="HOGENOM" id="CLU_1802619_0_0_10"/>
<sequence>MRIKDLILLLAILYSYSAYTQNMVEYTSGWEGKIENSKTFNLKIEIENLGLEKARFKIFNRTNIIDYPFNIKSASLIEIPFSENYSFKGILSKSGKEINGFIKSGILLYHLKLIKSDNNTFVGIWNILMVDELKSLNFLEVSS</sequence>
<dbReference type="STRING" id="688270.Celal_4063"/>
<dbReference type="Proteomes" id="UP000008634">
    <property type="component" value="Chromosome"/>
</dbReference>